<sequence>MTISLSGERSVAVAHSSGFAASVRRHFAQIRADKARMKALKTLLEYDEFRLDDLGICRQDVLDALAHRAPAGQFLAFRRSARAAR</sequence>
<accession>A0ABY7YYU9</accession>
<gene>
    <name evidence="1" type="ORF">PSQ90_03620</name>
</gene>
<name>A0ABY7YYU9_9HYPH</name>
<evidence type="ECO:0008006" key="3">
    <source>
        <dbReference type="Google" id="ProtNLM"/>
    </source>
</evidence>
<protein>
    <recommendedName>
        <fullName evidence="3">DUF1127 domain-containing protein</fullName>
    </recommendedName>
</protein>
<keyword evidence="2" id="KW-1185">Reference proteome</keyword>
<evidence type="ECO:0000313" key="1">
    <source>
        <dbReference type="EMBL" id="WDR06563.1"/>
    </source>
</evidence>
<organism evidence="1 2">
    <name type="scientific">Devosia rhodophyticola</name>
    <dbReference type="NCBI Taxonomy" id="3026423"/>
    <lineage>
        <taxon>Bacteria</taxon>
        <taxon>Pseudomonadati</taxon>
        <taxon>Pseudomonadota</taxon>
        <taxon>Alphaproteobacteria</taxon>
        <taxon>Hyphomicrobiales</taxon>
        <taxon>Devosiaceae</taxon>
        <taxon>Devosia</taxon>
    </lineage>
</organism>
<reference evidence="1 2" key="1">
    <citation type="submission" date="2023-02" db="EMBL/GenBank/DDBJ databases">
        <title>Devosia chondri sp. nov., isolated from the phycosphere of marine algae.</title>
        <authorList>
            <person name="Kim J.M."/>
            <person name="Lee J.K."/>
            <person name="Choi B.J."/>
            <person name="Bayburt H."/>
            <person name="Jeon C.O."/>
        </authorList>
    </citation>
    <scope>NUCLEOTIDE SEQUENCE [LARGE SCALE GENOMIC DNA]</scope>
    <source>
        <strain evidence="1 2">G2-5</strain>
    </source>
</reference>
<dbReference type="Proteomes" id="UP001222118">
    <property type="component" value="Chromosome"/>
</dbReference>
<dbReference type="EMBL" id="CP118247">
    <property type="protein sequence ID" value="WDR06563.1"/>
    <property type="molecule type" value="Genomic_DNA"/>
</dbReference>
<evidence type="ECO:0000313" key="2">
    <source>
        <dbReference type="Proteomes" id="UP001222118"/>
    </source>
</evidence>
<dbReference type="RefSeq" id="WP_282212076.1">
    <property type="nucleotide sequence ID" value="NZ_CP118247.1"/>
</dbReference>
<proteinExistence type="predicted"/>